<accession>A0A923LHI3</accession>
<dbReference type="InterPro" id="IPR019800">
    <property type="entry name" value="Glyco_hydro_3_AS"/>
</dbReference>
<comment type="caution">
    <text evidence="8">The sequence shown here is derived from an EMBL/GenBank/DDBJ whole genome shotgun (WGS) entry which is preliminary data.</text>
</comment>
<keyword evidence="5" id="KW-0326">Glycosidase</keyword>
<gene>
    <name evidence="8" type="ORF">H8S37_07495</name>
</gene>
<dbReference type="GO" id="GO:0005975">
    <property type="term" value="P:carbohydrate metabolic process"/>
    <property type="evidence" value="ECO:0007669"/>
    <property type="project" value="InterPro"/>
</dbReference>
<keyword evidence="4 8" id="KW-0378">Hydrolase</keyword>
<comment type="catalytic activity">
    <reaction evidence="1">
        <text>Hydrolysis of terminal non-reducing N-acetyl-D-hexosamine residues in N-acetyl-beta-D-hexosaminides.</text>
        <dbReference type="EC" id="3.2.1.52"/>
    </reaction>
</comment>
<dbReference type="RefSeq" id="WP_186875362.1">
    <property type="nucleotide sequence ID" value="NZ_JACOPF010000001.1"/>
</dbReference>
<dbReference type="Proteomes" id="UP000652477">
    <property type="component" value="Unassembled WGS sequence"/>
</dbReference>
<protein>
    <recommendedName>
        <fullName evidence="3">beta-N-acetylhexosaminidase</fullName>
        <ecNumber evidence="3">3.2.1.52</ecNumber>
    </recommendedName>
</protein>
<reference evidence="8" key="1">
    <citation type="submission" date="2020-08" db="EMBL/GenBank/DDBJ databases">
        <title>Genome public.</title>
        <authorList>
            <person name="Liu C."/>
            <person name="Sun Q."/>
        </authorList>
    </citation>
    <scope>NUCLEOTIDE SEQUENCE</scope>
    <source>
        <strain evidence="8">NSJ-55</strain>
    </source>
</reference>
<evidence type="ECO:0000313" key="8">
    <source>
        <dbReference type="EMBL" id="MBC5688766.1"/>
    </source>
</evidence>
<evidence type="ECO:0000256" key="4">
    <source>
        <dbReference type="ARBA" id="ARBA00022801"/>
    </source>
</evidence>
<dbReference type="InterPro" id="IPR001764">
    <property type="entry name" value="Glyco_hydro_3_N"/>
</dbReference>
<dbReference type="InterPro" id="IPR050226">
    <property type="entry name" value="NagZ_Beta-hexosaminidase"/>
</dbReference>
<feature type="domain" description="Glycoside hydrolase family 3 N-terminal" evidence="7">
    <location>
        <begin position="87"/>
        <end position="418"/>
    </location>
</feature>
<name>A0A923LHI3_9FIRM</name>
<keyword evidence="9" id="KW-1185">Reference proteome</keyword>
<evidence type="ECO:0000256" key="2">
    <source>
        <dbReference type="ARBA" id="ARBA00005336"/>
    </source>
</evidence>
<dbReference type="InterPro" id="IPR036962">
    <property type="entry name" value="Glyco_hydro_3_N_sf"/>
</dbReference>
<dbReference type="SUPFAM" id="SSF51445">
    <property type="entry name" value="(Trans)glycosidases"/>
    <property type="match status" value="1"/>
</dbReference>
<proteinExistence type="inferred from homology"/>
<evidence type="ECO:0000256" key="3">
    <source>
        <dbReference type="ARBA" id="ARBA00012663"/>
    </source>
</evidence>
<feature type="compositionally biased region" description="Basic and acidic residues" evidence="6">
    <location>
        <begin position="45"/>
        <end position="67"/>
    </location>
</feature>
<dbReference type="EC" id="3.2.1.52" evidence="3"/>
<organism evidence="8 9">
    <name type="scientific">Mediterraneibacter hominis</name>
    <dbReference type="NCBI Taxonomy" id="2763054"/>
    <lineage>
        <taxon>Bacteria</taxon>
        <taxon>Bacillati</taxon>
        <taxon>Bacillota</taxon>
        <taxon>Clostridia</taxon>
        <taxon>Lachnospirales</taxon>
        <taxon>Lachnospiraceae</taxon>
        <taxon>Mediterraneibacter</taxon>
    </lineage>
</organism>
<feature type="region of interest" description="Disordered" evidence="6">
    <location>
        <begin position="45"/>
        <end position="76"/>
    </location>
</feature>
<dbReference type="EMBL" id="JACOPF010000001">
    <property type="protein sequence ID" value="MBC5688766.1"/>
    <property type="molecule type" value="Genomic_DNA"/>
</dbReference>
<dbReference type="PANTHER" id="PTHR30480:SF13">
    <property type="entry name" value="BETA-HEXOSAMINIDASE"/>
    <property type="match status" value="1"/>
</dbReference>
<dbReference type="Gene3D" id="3.20.20.300">
    <property type="entry name" value="Glycoside hydrolase, family 3, N-terminal domain"/>
    <property type="match status" value="1"/>
</dbReference>
<sequence>MRTDKEKMKGKTKNRIFFFLAVLACLICIAIIGICIKEIAEKRTTVPQESHKGKGENTEKVKRKQTDETQNTEKPLTEAEKILSEMTLEQKAAQLFVVTPEDLTGEEAVTQAGEIFHSAYEVYPVGGFIMMQGNIVSPDQIVQLNGAVEELSVNVTGLKPFLAVDEEGGTVARIAGSGVFPVENVGNMCDIGFAGDTAKAYETGAYIGGYLAEYGFNVDFAPDADVWSNPANEVVRYRAFGSDAQLVSSMVSEAVDGFHSAGICTSLKHFPGHGGTSEDSHDNFAYSDRSLEELRSCEFLPFQAGIEAGSEFVMVGHITLPQIAESDTPATLSKTVVTDILRGELGYTGIIITDAMNMGAIAQNYSADRAAVQAVQAGIDMLLMPSDFYSAYQGILDAVKNGEITEQRLDESVKRIIDLKLKL</sequence>
<dbReference type="Pfam" id="PF00933">
    <property type="entry name" value="Glyco_hydro_3"/>
    <property type="match status" value="1"/>
</dbReference>
<dbReference type="InterPro" id="IPR017853">
    <property type="entry name" value="GH"/>
</dbReference>
<dbReference type="PROSITE" id="PS00775">
    <property type="entry name" value="GLYCOSYL_HYDROL_F3"/>
    <property type="match status" value="1"/>
</dbReference>
<evidence type="ECO:0000313" key="9">
    <source>
        <dbReference type="Proteomes" id="UP000652477"/>
    </source>
</evidence>
<dbReference type="AlphaFoldDB" id="A0A923LHI3"/>
<evidence type="ECO:0000256" key="6">
    <source>
        <dbReference type="SAM" id="MobiDB-lite"/>
    </source>
</evidence>
<comment type="similarity">
    <text evidence="2">Belongs to the glycosyl hydrolase 3 family.</text>
</comment>
<dbReference type="PANTHER" id="PTHR30480">
    <property type="entry name" value="BETA-HEXOSAMINIDASE-RELATED"/>
    <property type="match status" value="1"/>
</dbReference>
<evidence type="ECO:0000256" key="5">
    <source>
        <dbReference type="ARBA" id="ARBA00023295"/>
    </source>
</evidence>
<evidence type="ECO:0000259" key="7">
    <source>
        <dbReference type="Pfam" id="PF00933"/>
    </source>
</evidence>
<evidence type="ECO:0000256" key="1">
    <source>
        <dbReference type="ARBA" id="ARBA00001231"/>
    </source>
</evidence>
<dbReference type="GO" id="GO:0004563">
    <property type="term" value="F:beta-N-acetylhexosaminidase activity"/>
    <property type="evidence" value="ECO:0007669"/>
    <property type="project" value="UniProtKB-EC"/>
</dbReference>
<dbReference type="GO" id="GO:0009254">
    <property type="term" value="P:peptidoglycan turnover"/>
    <property type="evidence" value="ECO:0007669"/>
    <property type="project" value="TreeGrafter"/>
</dbReference>